<evidence type="ECO:0000313" key="2">
    <source>
        <dbReference type="EMBL" id="SVC67163.1"/>
    </source>
</evidence>
<name>A0A382P1A7_9ZZZZ</name>
<dbReference type="NCBIfam" id="NF047637">
    <property type="entry name" value="lipo_CC0125"/>
    <property type="match status" value="1"/>
</dbReference>
<proteinExistence type="predicted"/>
<reference evidence="2" key="1">
    <citation type="submission" date="2018-05" db="EMBL/GenBank/DDBJ databases">
        <authorList>
            <person name="Lanie J.A."/>
            <person name="Ng W.-L."/>
            <person name="Kazmierczak K.M."/>
            <person name="Andrzejewski T.M."/>
            <person name="Davidsen T.M."/>
            <person name="Wayne K.J."/>
            <person name="Tettelin H."/>
            <person name="Glass J.I."/>
            <person name="Rusch D."/>
            <person name="Podicherti R."/>
            <person name="Tsui H.-C.T."/>
            <person name="Winkler M.E."/>
        </authorList>
    </citation>
    <scope>NUCLEOTIDE SEQUENCE</scope>
</reference>
<sequence length="208" mass="23266">MKRVNSTVVMFLSILLVSCTTGYRPLGDSGGYWDERIEPTTNRFTIGYDGNKWHSDPVNRKERVIDLALLRSAEVALENGFKYFVVSDSKAYTEKTSLLQGSIPSNTTASRLKRINASETYQVKATFKTVNYVELAEDLRTNAVMQSGEFKGYAVYNADLVIYTILRKYNMNNGELTSNFEQYVNIPRSSASQQSIEPGGGSVPTNPK</sequence>
<dbReference type="PROSITE" id="PS51257">
    <property type="entry name" value="PROKAR_LIPOPROTEIN"/>
    <property type="match status" value="1"/>
</dbReference>
<accession>A0A382P1A7</accession>
<feature type="region of interest" description="Disordered" evidence="1">
    <location>
        <begin position="189"/>
        <end position="208"/>
    </location>
</feature>
<dbReference type="EMBL" id="UINC01104192">
    <property type="protein sequence ID" value="SVC67163.1"/>
    <property type="molecule type" value="Genomic_DNA"/>
</dbReference>
<gene>
    <name evidence="2" type="ORF">METZ01_LOCUS320017</name>
</gene>
<evidence type="ECO:0000256" key="1">
    <source>
        <dbReference type="SAM" id="MobiDB-lite"/>
    </source>
</evidence>
<organism evidence="2">
    <name type="scientific">marine metagenome</name>
    <dbReference type="NCBI Taxonomy" id="408172"/>
    <lineage>
        <taxon>unclassified sequences</taxon>
        <taxon>metagenomes</taxon>
        <taxon>ecological metagenomes</taxon>
    </lineage>
</organism>
<protein>
    <submittedName>
        <fullName evidence="2">Uncharacterized protein</fullName>
    </submittedName>
</protein>
<dbReference type="AlphaFoldDB" id="A0A382P1A7"/>